<keyword evidence="2" id="KW-1185">Reference proteome</keyword>
<sequence>MMLFLRSARQPPSFASVFPCSSDRVAHLSHLVSSSSREASVLIPYELTHHFPSRFSRAPSLLVEEPTSFLL</sequence>
<protein>
    <submittedName>
        <fullName evidence="1">Uncharacterized protein</fullName>
    </submittedName>
</protein>
<dbReference type="Gramene" id="KGN57587">
    <property type="protein sequence ID" value="KGN57587"/>
    <property type="gene ID" value="Csa_3G219220"/>
</dbReference>
<dbReference type="AlphaFoldDB" id="A0A0A0LAC8"/>
<dbReference type="EMBL" id="CM002924">
    <property type="protein sequence ID" value="KGN57587.1"/>
    <property type="molecule type" value="Genomic_DNA"/>
</dbReference>
<dbReference type="Proteomes" id="UP000029981">
    <property type="component" value="Chromosome 3"/>
</dbReference>
<reference evidence="1 2" key="1">
    <citation type="journal article" date="2009" name="Nat. Genet.">
        <title>The genome of the cucumber, Cucumis sativus L.</title>
        <authorList>
            <person name="Huang S."/>
            <person name="Li R."/>
            <person name="Zhang Z."/>
            <person name="Li L."/>
            <person name="Gu X."/>
            <person name="Fan W."/>
            <person name="Lucas W.J."/>
            <person name="Wang X."/>
            <person name="Xie B."/>
            <person name="Ni P."/>
            <person name="Ren Y."/>
            <person name="Zhu H."/>
            <person name="Li J."/>
            <person name="Lin K."/>
            <person name="Jin W."/>
            <person name="Fei Z."/>
            <person name="Li G."/>
            <person name="Staub J."/>
            <person name="Kilian A."/>
            <person name="van der Vossen E.A."/>
            <person name="Wu Y."/>
            <person name="Guo J."/>
            <person name="He J."/>
            <person name="Jia Z."/>
            <person name="Ren Y."/>
            <person name="Tian G."/>
            <person name="Lu Y."/>
            <person name="Ruan J."/>
            <person name="Qian W."/>
            <person name="Wang M."/>
            <person name="Huang Q."/>
            <person name="Li B."/>
            <person name="Xuan Z."/>
            <person name="Cao J."/>
            <person name="Asan"/>
            <person name="Wu Z."/>
            <person name="Zhang J."/>
            <person name="Cai Q."/>
            <person name="Bai Y."/>
            <person name="Zhao B."/>
            <person name="Han Y."/>
            <person name="Li Y."/>
            <person name="Li X."/>
            <person name="Wang S."/>
            <person name="Shi Q."/>
            <person name="Liu S."/>
            <person name="Cho W.K."/>
            <person name="Kim J.Y."/>
            <person name="Xu Y."/>
            <person name="Heller-Uszynska K."/>
            <person name="Miao H."/>
            <person name="Cheng Z."/>
            <person name="Zhang S."/>
            <person name="Wu J."/>
            <person name="Yang Y."/>
            <person name="Kang H."/>
            <person name="Li M."/>
            <person name="Liang H."/>
            <person name="Ren X."/>
            <person name="Shi Z."/>
            <person name="Wen M."/>
            <person name="Jian M."/>
            <person name="Yang H."/>
            <person name="Zhang G."/>
            <person name="Yang Z."/>
            <person name="Chen R."/>
            <person name="Liu S."/>
            <person name="Li J."/>
            <person name="Ma L."/>
            <person name="Liu H."/>
            <person name="Zhou Y."/>
            <person name="Zhao J."/>
            <person name="Fang X."/>
            <person name="Li G."/>
            <person name="Fang L."/>
            <person name="Li Y."/>
            <person name="Liu D."/>
            <person name="Zheng H."/>
            <person name="Zhang Y."/>
            <person name="Qin N."/>
            <person name="Li Z."/>
            <person name="Yang G."/>
            <person name="Yang S."/>
            <person name="Bolund L."/>
            <person name="Kristiansen K."/>
            <person name="Zheng H."/>
            <person name="Li S."/>
            <person name="Zhang X."/>
            <person name="Yang H."/>
            <person name="Wang J."/>
            <person name="Sun R."/>
            <person name="Zhang B."/>
            <person name="Jiang S."/>
            <person name="Wang J."/>
            <person name="Du Y."/>
            <person name="Li S."/>
        </authorList>
    </citation>
    <scope>NUCLEOTIDE SEQUENCE [LARGE SCALE GENOMIC DNA]</scope>
    <source>
        <strain evidence="2">cv. 9930</strain>
    </source>
</reference>
<evidence type="ECO:0000313" key="1">
    <source>
        <dbReference type="EMBL" id="KGN57587.1"/>
    </source>
</evidence>
<reference evidence="1 2" key="3">
    <citation type="journal article" date="2010" name="BMC Genomics">
        <title>Transcriptome sequencing and comparative analysis of cucumber flowers with different sex types.</title>
        <authorList>
            <person name="Guo S."/>
            <person name="Zheng Y."/>
            <person name="Joung J.G."/>
            <person name="Liu S."/>
            <person name="Zhang Z."/>
            <person name="Crasta O.R."/>
            <person name="Sobral B.W."/>
            <person name="Xu Y."/>
            <person name="Huang S."/>
            <person name="Fei Z."/>
        </authorList>
    </citation>
    <scope>NUCLEOTIDE SEQUENCE [LARGE SCALE GENOMIC DNA]</scope>
    <source>
        <strain evidence="2">cv. 9930</strain>
    </source>
</reference>
<organism evidence="1 2">
    <name type="scientific">Cucumis sativus</name>
    <name type="common">Cucumber</name>
    <dbReference type="NCBI Taxonomy" id="3659"/>
    <lineage>
        <taxon>Eukaryota</taxon>
        <taxon>Viridiplantae</taxon>
        <taxon>Streptophyta</taxon>
        <taxon>Embryophyta</taxon>
        <taxon>Tracheophyta</taxon>
        <taxon>Spermatophyta</taxon>
        <taxon>Magnoliopsida</taxon>
        <taxon>eudicotyledons</taxon>
        <taxon>Gunneridae</taxon>
        <taxon>Pentapetalae</taxon>
        <taxon>rosids</taxon>
        <taxon>fabids</taxon>
        <taxon>Cucurbitales</taxon>
        <taxon>Cucurbitaceae</taxon>
        <taxon>Benincaseae</taxon>
        <taxon>Cucumis</taxon>
    </lineage>
</organism>
<proteinExistence type="predicted"/>
<gene>
    <name evidence="1" type="ORF">Csa_3G219220</name>
</gene>
<evidence type="ECO:0000313" key="2">
    <source>
        <dbReference type="Proteomes" id="UP000029981"/>
    </source>
</evidence>
<accession>A0A0A0LAC8</accession>
<name>A0A0A0LAC8_CUCSA</name>
<reference evidence="1 2" key="4">
    <citation type="journal article" date="2011" name="BMC Genomics">
        <title>RNA-Seq improves annotation of protein-coding genes in the cucumber genome.</title>
        <authorList>
            <person name="Li Z."/>
            <person name="Zhang Z."/>
            <person name="Yan P."/>
            <person name="Huang S."/>
            <person name="Fei Z."/>
            <person name="Lin K."/>
        </authorList>
    </citation>
    <scope>NUCLEOTIDE SEQUENCE [LARGE SCALE GENOMIC DNA]</scope>
    <source>
        <strain evidence="2">cv. 9930</strain>
    </source>
</reference>
<reference evidence="1 2" key="2">
    <citation type="journal article" date="2009" name="PLoS ONE">
        <title>An integrated genetic and cytogenetic map of the cucumber genome.</title>
        <authorList>
            <person name="Ren Y."/>
            <person name="Zhang Z."/>
            <person name="Liu J."/>
            <person name="Staub J.E."/>
            <person name="Han Y."/>
            <person name="Cheng Z."/>
            <person name="Li X."/>
            <person name="Lu J."/>
            <person name="Miao H."/>
            <person name="Kang H."/>
            <person name="Xie B."/>
            <person name="Gu X."/>
            <person name="Wang X."/>
            <person name="Du Y."/>
            <person name="Jin W."/>
            <person name="Huang S."/>
        </authorList>
    </citation>
    <scope>NUCLEOTIDE SEQUENCE [LARGE SCALE GENOMIC DNA]</scope>
    <source>
        <strain evidence="2">cv. 9930</strain>
    </source>
</reference>